<dbReference type="EMBL" id="CAMAPE010000029">
    <property type="protein sequence ID" value="CAH9092304.1"/>
    <property type="molecule type" value="Genomic_DNA"/>
</dbReference>
<dbReference type="PANTHER" id="PTHR46890:SF48">
    <property type="entry name" value="RNA-DIRECTED DNA POLYMERASE"/>
    <property type="match status" value="1"/>
</dbReference>
<gene>
    <name evidence="2" type="ORF">CEURO_LOCUS11898</name>
</gene>
<evidence type="ECO:0000259" key="1">
    <source>
        <dbReference type="PROSITE" id="PS50878"/>
    </source>
</evidence>
<feature type="domain" description="Reverse transcriptase" evidence="1">
    <location>
        <begin position="182"/>
        <end position="421"/>
    </location>
</feature>
<dbReference type="Proteomes" id="UP001152484">
    <property type="component" value="Unassembled WGS sequence"/>
</dbReference>
<dbReference type="InterPro" id="IPR052343">
    <property type="entry name" value="Retrotransposon-Effector_Assoc"/>
</dbReference>
<sequence length="421" mass="47105">MAKEEFKRLHKLTLQDPGDLELKAQLSEASKRAVFLGEAEATFFQQRAKATHILEADKCTKYFHAIVKRNLARNTISLLTLEDGTLTTSLDQVGNEFANFFVELFETHSECHALDPSVLPSGPLIEPSAHASLIAPVTTLDIKNSLFDFGNDKAPGSDGYSSAFFKANWDVIGNDIVLAIKEFFRSRKLLKQINHTVIALIPKTNHSPKVSDYRPISCTNVLYKIITKVLAARLIPCLSGLIDHAQGAFVDGRLMIYNIFLAQELVRGYTRKQISPRCMIKVDFRKAYDTISWDFLESVLKGLGFPLRFIDWIMECVTSTSFSVSLNGSLYGFFEGKRGTGQGDPMSPLLFVLCLEYFSRLLNLKTKEPNFNFHPKCASLNISHLAYADDLILFSRGDKASIEILVKTLQDFGDATGLRVN</sequence>
<dbReference type="PANTHER" id="PTHR46890">
    <property type="entry name" value="NON-LTR RETROLELEMENT REVERSE TRANSCRIPTASE-LIKE PROTEIN-RELATED"/>
    <property type="match status" value="1"/>
</dbReference>
<accession>A0A9P0Z9T4</accession>
<dbReference type="AlphaFoldDB" id="A0A9P0Z9T4"/>
<dbReference type="CDD" id="cd01650">
    <property type="entry name" value="RT_nLTR_like"/>
    <property type="match status" value="1"/>
</dbReference>
<dbReference type="SUPFAM" id="SSF56672">
    <property type="entry name" value="DNA/RNA polymerases"/>
    <property type="match status" value="1"/>
</dbReference>
<keyword evidence="3" id="KW-1185">Reference proteome</keyword>
<proteinExistence type="predicted"/>
<comment type="caution">
    <text evidence="2">The sequence shown here is derived from an EMBL/GenBank/DDBJ whole genome shotgun (WGS) entry which is preliminary data.</text>
</comment>
<dbReference type="OrthoDB" id="1305665at2759"/>
<dbReference type="InterPro" id="IPR043502">
    <property type="entry name" value="DNA/RNA_pol_sf"/>
</dbReference>
<organism evidence="2 3">
    <name type="scientific">Cuscuta europaea</name>
    <name type="common">European dodder</name>
    <dbReference type="NCBI Taxonomy" id="41803"/>
    <lineage>
        <taxon>Eukaryota</taxon>
        <taxon>Viridiplantae</taxon>
        <taxon>Streptophyta</taxon>
        <taxon>Embryophyta</taxon>
        <taxon>Tracheophyta</taxon>
        <taxon>Spermatophyta</taxon>
        <taxon>Magnoliopsida</taxon>
        <taxon>eudicotyledons</taxon>
        <taxon>Gunneridae</taxon>
        <taxon>Pentapetalae</taxon>
        <taxon>asterids</taxon>
        <taxon>lamiids</taxon>
        <taxon>Solanales</taxon>
        <taxon>Convolvulaceae</taxon>
        <taxon>Cuscuteae</taxon>
        <taxon>Cuscuta</taxon>
        <taxon>Cuscuta subgen. Cuscuta</taxon>
    </lineage>
</organism>
<dbReference type="Pfam" id="PF00078">
    <property type="entry name" value="RVT_1"/>
    <property type="match status" value="1"/>
</dbReference>
<evidence type="ECO:0000313" key="2">
    <source>
        <dbReference type="EMBL" id="CAH9092304.1"/>
    </source>
</evidence>
<dbReference type="InterPro" id="IPR000477">
    <property type="entry name" value="RT_dom"/>
</dbReference>
<dbReference type="PROSITE" id="PS50878">
    <property type="entry name" value="RT_POL"/>
    <property type="match status" value="1"/>
</dbReference>
<name>A0A9P0Z9T4_CUSEU</name>
<reference evidence="2" key="1">
    <citation type="submission" date="2022-07" db="EMBL/GenBank/DDBJ databases">
        <authorList>
            <person name="Macas J."/>
            <person name="Novak P."/>
            <person name="Neumann P."/>
        </authorList>
    </citation>
    <scope>NUCLEOTIDE SEQUENCE</scope>
</reference>
<protein>
    <recommendedName>
        <fullName evidence="1">Reverse transcriptase domain-containing protein</fullName>
    </recommendedName>
</protein>
<evidence type="ECO:0000313" key="3">
    <source>
        <dbReference type="Proteomes" id="UP001152484"/>
    </source>
</evidence>